<accession>A0AAN7JG63</accession>
<keyword evidence="5" id="KW-1185">Reference proteome</keyword>
<evidence type="ECO:0000313" key="4">
    <source>
        <dbReference type="EMBL" id="KAK4741832.1"/>
    </source>
</evidence>
<dbReference type="GO" id="GO:0009733">
    <property type="term" value="P:response to auxin"/>
    <property type="evidence" value="ECO:0007669"/>
    <property type="project" value="InterPro"/>
</dbReference>
<evidence type="ECO:0000256" key="3">
    <source>
        <dbReference type="ARBA" id="ARBA00022604"/>
    </source>
</evidence>
<name>A0AAN7JG63_9MYRT</name>
<keyword evidence="2" id="KW-0217">Developmental protein</keyword>
<dbReference type="PANTHER" id="PTHR31374">
    <property type="entry name" value="AUXIN-INDUCED PROTEIN-LIKE-RELATED"/>
    <property type="match status" value="1"/>
</dbReference>
<comment type="caution">
    <text evidence="4">The sequence shown here is derived from an EMBL/GenBank/DDBJ whole genome shotgun (WGS) entry which is preliminary data.</text>
</comment>
<evidence type="ECO:0000256" key="1">
    <source>
        <dbReference type="ARBA" id="ARBA00006974"/>
    </source>
</evidence>
<dbReference type="EMBL" id="JAXIOK010000024">
    <property type="protein sequence ID" value="KAK4741832.1"/>
    <property type="molecule type" value="Genomic_DNA"/>
</dbReference>
<dbReference type="AlphaFoldDB" id="A0AAN7JG63"/>
<gene>
    <name evidence="4" type="ORF">SAY87_025420</name>
</gene>
<proteinExistence type="inferred from homology"/>
<dbReference type="InterPro" id="IPR003676">
    <property type="entry name" value="SAUR_fam"/>
</dbReference>
<sequence>MPMLRKKLSLKKLARKLKSGGSDGGIHVRQKLLHEEEEKDEPQAAAIRPGFVAVYVGEERRRFVVPTGSLSHPLFRMLLEKAHEEFGFSQRSGLVVPCSVVAFQEAMNAVECCNGSWRFEFGNLVDEFI</sequence>
<dbReference type="PANTHER" id="PTHR31374:SF28">
    <property type="entry name" value="SAUR-LIKE AUXIN-RESPONSIVE PROTEIN FAMILY"/>
    <property type="match status" value="1"/>
</dbReference>
<protein>
    <submittedName>
        <fullName evidence="4">Uncharacterized protein</fullName>
    </submittedName>
</protein>
<dbReference type="Proteomes" id="UP001345219">
    <property type="component" value="Chromosome 19"/>
</dbReference>
<keyword evidence="3" id="KW-0341">Growth regulation</keyword>
<organism evidence="4 5">
    <name type="scientific">Trapa incisa</name>
    <dbReference type="NCBI Taxonomy" id="236973"/>
    <lineage>
        <taxon>Eukaryota</taxon>
        <taxon>Viridiplantae</taxon>
        <taxon>Streptophyta</taxon>
        <taxon>Embryophyta</taxon>
        <taxon>Tracheophyta</taxon>
        <taxon>Spermatophyta</taxon>
        <taxon>Magnoliopsida</taxon>
        <taxon>eudicotyledons</taxon>
        <taxon>Gunneridae</taxon>
        <taxon>Pentapetalae</taxon>
        <taxon>rosids</taxon>
        <taxon>malvids</taxon>
        <taxon>Myrtales</taxon>
        <taxon>Lythraceae</taxon>
        <taxon>Trapa</taxon>
    </lineage>
</organism>
<dbReference type="Pfam" id="PF02519">
    <property type="entry name" value="Auxin_inducible"/>
    <property type="match status" value="1"/>
</dbReference>
<comment type="similarity">
    <text evidence="1">Belongs to the ARG7 family.</text>
</comment>
<evidence type="ECO:0000313" key="5">
    <source>
        <dbReference type="Proteomes" id="UP001345219"/>
    </source>
</evidence>
<evidence type="ECO:0000256" key="2">
    <source>
        <dbReference type="ARBA" id="ARBA00022473"/>
    </source>
</evidence>
<reference evidence="4 5" key="1">
    <citation type="journal article" date="2023" name="Hortic Res">
        <title>Pangenome of water caltrop reveals structural variations and asymmetric subgenome divergence after allopolyploidization.</title>
        <authorList>
            <person name="Zhang X."/>
            <person name="Chen Y."/>
            <person name="Wang L."/>
            <person name="Yuan Y."/>
            <person name="Fang M."/>
            <person name="Shi L."/>
            <person name="Lu R."/>
            <person name="Comes H.P."/>
            <person name="Ma Y."/>
            <person name="Chen Y."/>
            <person name="Huang G."/>
            <person name="Zhou Y."/>
            <person name="Zheng Z."/>
            <person name="Qiu Y."/>
        </authorList>
    </citation>
    <scope>NUCLEOTIDE SEQUENCE [LARGE SCALE GENOMIC DNA]</scope>
    <source>
        <tissue evidence="4">Roots</tissue>
    </source>
</reference>